<comment type="caution">
    <text evidence="1">The sequence shown here is derived from an EMBL/GenBank/DDBJ whole genome shotgun (WGS) entry which is preliminary data.</text>
</comment>
<dbReference type="Proteomes" id="UP000596902">
    <property type="component" value="Unassembled WGS sequence"/>
</dbReference>
<proteinExistence type="predicted"/>
<reference evidence="1" key="1">
    <citation type="submission" date="2020-01" db="EMBL/GenBank/DDBJ databases">
        <authorList>
            <person name="Feng Z.H.Z."/>
        </authorList>
    </citation>
    <scope>NUCLEOTIDE SEQUENCE</scope>
    <source>
        <strain evidence="1">CBS107.38</strain>
    </source>
</reference>
<dbReference type="EMBL" id="JAAABM010000009">
    <property type="protein sequence ID" value="KAF7674893.1"/>
    <property type="molecule type" value="Genomic_DNA"/>
</dbReference>
<evidence type="ECO:0000313" key="2">
    <source>
        <dbReference type="Proteomes" id="UP000596902"/>
    </source>
</evidence>
<protein>
    <submittedName>
        <fullName evidence="1">Uncharacterized protein</fullName>
    </submittedName>
</protein>
<dbReference type="AlphaFoldDB" id="A0A8H7B229"/>
<accession>A0A8H7B229</accession>
<dbReference type="GeneID" id="62204881"/>
<keyword evidence="2" id="KW-1185">Reference proteome</keyword>
<sequence length="66" mass="7476">MLEQMTSNTGLLEPELAPQLWRGMVNLLWRHTACNEREEYCVTLLTSSSLERGVSTSLLNGLHSAW</sequence>
<dbReference type="RefSeq" id="XP_038785175.1">
    <property type="nucleotide sequence ID" value="XM_038931703.1"/>
</dbReference>
<name>A0A8H7B229_9PLEO</name>
<gene>
    <name evidence="1" type="ORF">GT037_006656</name>
</gene>
<organism evidence="1 2">
    <name type="scientific">Alternaria burnsii</name>
    <dbReference type="NCBI Taxonomy" id="1187904"/>
    <lineage>
        <taxon>Eukaryota</taxon>
        <taxon>Fungi</taxon>
        <taxon>Dikarya</taxon>
        <taxon>Ascomycota</taxon>
        <taxon>Pezizomycotina</taxon>
        <taxon>Dothideomycetes</taxon>
        <taxon>Pleosporomycetidae</taxon>
        <taxon>Pleosporales</taxon>
        <taxon>Pleosporineae</taxon>
        <taxon>Pleosporaceae</taxon>
        <taxon>Alternaria</taxon>
        <taxon>Alternaria sect. Alternaria</taxon>
    </lineage>
</organism>
<evidence type="ECO:0000313" key="1">
    <source>
        <dbReference type="EMBL" id="KAF7674893.1"/>
    </source>
</evidence>
<reference evidence="1" key="2">
    <citation type="submission" date="2020-08" db="EMBL/GenBank/DDBJ databases">
        <title>Draft Genome Sequence of Cumin Blight Pathogen Alternaria burnsii.</title>
        <authorList>
            <person name="Feng Z."/>
        </authorList>
    </citation>
    <scope>NUCLEOTIDE SEQUENCE</scope>
    <source>
        <strain evidence="1">CBS107.38</strain>
    </source>
</reference>